<dbReference type="Gene3D" id="1.20.120.1780">
    <property type="entry name" value="UbiA prenyltransferase"/>
    <property type="match status" value="1"/>
</dbReference>
<dbReference type="GO" id="GO:0016765">
    <property type="term" value="F:transferase activity, transferring alkyl or aryl (other than methyl) groups"/>
    <property type="evidence" value="ECO:0007669"/>
    <property type="project" value="InterPro"/>
</dbReference>
<dbReference type="Proteomes" id="UP000683507">
    <property type="component" value="Chromosome"/>
</dbReference>
<dbReference type="InterPro" id="IPR044878">
    <property type="entry name" value="UbiA_sf"/>
</dbReference>
<evidence type="ECO:0000256" key="4">
    <source>
        <dbReference type="ARBA" id="ARBA00022989"/>
    </source>
</evidence>
<evidence type="ECO:0000256" key="3">
    <source>
        <dbReference type="ARBA" id="ARBA00022692"/>
    </source>
</evidence>
<accession>A0A916JMV1</accession>
<dbReference type="PANTHER" id="PTHR42723:SF1">
    <property type="entry name" value="CHLOROPHYLL SYNTHASE, CHLOROPLASTIC"/>
    <property type="match status" value="1"/>
</dbReference>
<feature type="transmembrane region" description="Helical" evidence="6">
    <location>
        <begin position="243"/>
        <end position="263"/>
    </location>
</feature>
<evidence type="ECO:0000313" key="7">
    <source>
        <dbReference type="EMBL" id="CAG5081557.1"/>
    </source>
</evidence>
<evidence type="ECO:0000256" key="2">
    <source>
        <dbReference type="ARBA" id="ARBA00022475"/>
    </source>
</evidence>
<evidence type="ECO:0000313" key="8">
    <source>
        <dbReference type="Proteomes" id="UP000683507"/>
    </source>
</evidence>
<dbReference type="Pfam" id="PF01040">
    <property type="entry name" value="UbiA"/>
    <property type="match status" value="1"/>
</dbReference>
<dbReference type="CDD" id="cd13961">
    <property type="entry name" value="PT_UbiA_DGGGPS"/>
    <property type="match status" value="1"/>
</dbReference>
<dbReference type="KEGG" id="ptan:CRYO30217_01667"/>
<keyword evidence="3 6" id="KW-0812">Transmembrane</keyword>
<dbReference type="InterPro" id="IPR050475">
    <property type="entry name" value="Prenyltransferase_related"/>
</dbReference>
<comment type="subcellular location">
    <subcellularLocation>
        <location evidence="1">Membrane</location>
        <topology evidence="1">Multi-pass membrane protein</topology>
    </subcellularLocation>
</comment>
<keyword evidence="5 6" id="KW-0472">Membrane</keyword>
<evidence type="ECO:0008006" key="9">
    <source>
        <dbReference type="Google" id="ProtNLM"/>
    </source>
</evidence>
<feature type="transmembrane region" description="Helical" evidence="6">
    <location>
        <begin position="21"/>
        <end position="41"/>
    </location>
</feature>
<feature type="transmembrane region" description="Helical" evidence="6">
    <location>
        <begin position="174"/>
        <end position="192"/>
    </location>
</feature>
<feature type="transmembrane region" description="Helical" evidence="6">
    <location>
        <begin position="101"/>
        <end position="118"/>
    </location>
</feature>
<feature type="transmembrane region" description="Helical" evidence="6">
    <location>
        <begin position="220"/>
        <end position="237"/>
    </location>
</feature>
<organism evidence="7 8">
    <name type="scientific">Parvicella tangerina</name>
    <dbReference type="NCBI Taxonomy" id="2829795"/>
    <lineage>
        <taxon>Bacteria</taxon>
        <taxon>Pseudomonadati</taxon>
        <taxon>Bacteroidota</taxon>
        <taxon>Flavobacteriia</taxon>
        <taxon>Flavobacteriales</taxon>
        <taxon>Parvicellaceae</taxon>
        <taxon>Parvicella</taxon>
    </lineage>
</organism>
<feature type="transmembrane region" description="Helical" evidence="6">
    <location>
        <begin position="61"/>
        <end position="80"/>
    </location>
</feature>
<gene>
    <name evidence="7" type="ORF">CRYO30217_01667</name>
</gene>
<keyword evidence="2" id="KW-1003">Cell membrane</keyword>
<feature type="transmembrane region" description="Helical" evidence="6">
    <location>
        <begin position="275"/>
        <end position="294"/>
    </location>
</feature>
<sequence length="297" mass="33989">MNTNHPNRQRIIIKFISLLSIVRWYNVLIVSLALLLSAIFLLNPSAEYKTTLLNPRLYLEIGSIAFLIMAGFIINAFYDFEKDIINRPEETIFGRIVSKSFCLNTYVLFVFVGLLLAVLVGWKIAVFNFFFSFGLWFYSHKLRKKPFTGEVNAALLTVAPFFSISLMYQSYNLMTVLFVGYIFVLALTREIIKKMIAIKGDLIVGEKSLPIVIGIRKTKYIILVLMLLALGCIGFLYRDVIVLPIVYYFGVAVIAIGLSIFELKKCKIAKDYERINTIYKLLIVFGILSIPLVGKWW</sequence>
<dbReference type="AlphaFoldDB" id="A0A916JMV1"/>
<dbReference type="PANTHER" id="PTHR42723">
    <property type="entry name" value="CHLOROPHYLL SYNTHASE"/>
    <property type="match status" value="1"/>
</dbReference>
<evidence type="ECO:0000256" key="1">
    <source>
        <dbReference type="ARBA" id="ARBA00004141"/>
    </source>
</evidence>
<reference evidence="7" key="1">
    <citation type="submission" date="2021-04" db="EMBL/GenBank/DDBJ databases">
        <authorList>
            <person name="Rodrigo-Torres L."/>
            <person name="Arahal R. D."/>
            <person name="Lucena T."/>
        </authorList>
    </citation>
    <scope>NUCLEOTIDE SEQUENCE</scope>
    <source>
        <strain evidence="7">AS29M-1</strain>
    </source>
</reference>
<proteinExistence type="predicted"/>
<dbReference type="EMBL" id="OU015584">
    <property type="protein sequence ID" value="CAG5081557.1"/>
    <property type="molecule type" value="Genomic_DNA"/>
</dbReference>
<keyword evidence="4 6" id="KW-1133">Transmembrane helix</keyword>
<name>A0A916JMV1_9FLAO</name>
<dbReference type="RefSeq" id="WP_258541861.1">
    <property type="nucleotide sequence ID" value="NZ_OU015584.1"/>
</dbReference>
<dbReference type="InterPro" id="IPR000537">
    <property type="entry name" value="UbiA_prenyltransferase"/>
</dbReference>
<protein>
    <recommendedName>
        <fullName evidence="9">Prenyltransferase</fullName>
    </recommendedName>
</protein>
<dbReference type="GO" id="GO:0016020">
    <property type="term" value="C:membrane"/>
    <property type="evidence" value="ECO:0007669"/>
    <property type="project" value="UniProtKB-SubCell"/>
</dbReference>
<keyword evidence="8" id="KW-1185">Reference proteome</keyword>
<dbReference type="Gene3D" id="1.10.357.140">
    <property type="entry name" value="UbiA prenyltransferase"/>
    <property type="match status" value="1"/>
</dbReference>
<evidence type="ECO:0000256" key="6">
    <source>
        <dbReference type="SAM" id="Phobius"/>
    </source>
</evidence>
<evidence type="ECO:0000256" key="5">
    <source>
        <dbReference type="ARBA" id="ARBA00023136"/>
    </source>
</evidence>